<feature type="compositionally biased region" description="Low complexity" evidence="3">
    <location>
        <begin position="213"/>
        <end position="225"/>
    </location>
</feature>
<dbReference type="PANTHER" id="PTHR45994">
    <property type="entry name" value="FI21225P1"/>
    <property type="match status" value="1"/>
</dbReference>
<dbReference type="Pfam" id="PF11701">
    <property type="entry name" value="UNC45-central"/>
    <property type="match status" value="1"/>
</dbReference>
<proteinExistence type="predicted"/>
<name>A0A8K0UTR3_9AGAR</name>
<dbReference type="Proteomes" id="UP000813824">
    <property type="component" value="Unassembled WGS sequence"/>
</dbReference>
<dbReference type="PANTHER" id="PTHR45994:SF1">
    <property type="entry name" value="FI21225P1"/>
    <property type="match status" value="1"/>
</dbReference>
<evidence type="ECO:0000256" key="1">
    <source>
        <dbReference type="ARBA" id="ARBA00004496"/>
    </source>
</evidence>
<dbReference type="SUPFAM" id="SSF48371">
    <property type="entry name" value="ARM repeat"/>
    <property type="match status" value="2"/>
</dbReference>
<evidence type="ECO:0000256" key="3">
    <source>
        <dbReference type="SAM" id="MobiDB-lite"/>
    </source>
</evidence>
<evidence type="ECO:0000259" key="4">
    <source>
        <dbReference type="Pfam" id="PF11701"/>
    </source>
</evidence>
<accession>A0A8K0UTR3</accession>
<dbReference type="EMBL" id="JAEVFJ010000009">
    <property type="protein sequence ID" value="KAH8102400.1"/>
    <property type="molecule type" value="Genomic_DNA"/>
</dbReference>
<comment type="caution">
    <text evidence="5">The sequence shown here is derived from an EMBL/GenBank/DDBJ whole genome shotgun (WGS) entry which is preliminary data.</text>
</comment>
<evidence type="ECO:0000313" key="5">
    <source>
        <dbReference type="EMBL" id="KAH8102400.1"/>
    </source>
</evidence>
<sequence length="737" mass="78550">MSSEKAVDDVDAGLNAILKKTQDKSWTTLLPDELQLLLASFLPSHHVAIRSKSYVVLSAFCQHIRQNSPQPKPAAAEGSDPSTEAIVNVYGPSLISKLGDTVELEVLSGLTFFAALFQTDWPSAAAILLQDGVVNILEDIPDLFTSNPSPPVFLALAHLLAQAAGHKSCRTVISPQAVSWLEGKARQKDDDTLKAAAAVALIKFNKGSSADAASNPLSAASSNPPTGNAGGGDEDLVTLMKGLVLDASAPSPSSPIQDAVEGLAYMSADPNFKELLCSDEKFLSRLFAIIPRRKNLWSESSGDMGMTPLYGTVLIITNLCAYRPRLTEEETQIAKLRRLAKASGGTDSAKASNVTEENKFDNNEHVLTRGRKLIEAGVMDALTSAVKATESRAVRLAVGRALLSLIEDNSSRGKILQSGGAKALITIIQGILTSARSAADSSKSKTIPQLETADLEPIQALAKLAITASPVQVFGPDAGTLYDAIRPFSLMLTHPSATLLQQFEATMALTNLSSTSPEASEKIARSDGLLNRVELLMLEDHTLARRAAVELVCNLIVGSDDVFEKYGGSSGESAKRKLQVLVALCDVDDLPTRRAASGAVATIAASPTACQHLLDLQKERSRVLPILGQLIDPSIVPPSDEGESGVEDVHGDEDTTQMPTEPGLVHRGVMCIRNLFFGIKEDKEGSRLLAKEAEKLGIVKALARTFREHSSDRNSPVLRPAAEALKCMMESGITIQM</sequence>
<feature type="region of interest" description="Disordered" evidence="3">
    <location>
        <begin position="213"/>
        <end position="233"/>
    </location>
</feature>
<dbReference type="InterPro" id="IPR011989">
    <property type="entry name" value="ARM-like"/>
</dbReference>
<feature type="domain" description="UNC-45/Cro1/She4 central" evidence="4">
    <location>
        <begin position="33"/>
        <end position="203"/>
    </location>
</feature>
<evidence type="ECO:0000256" key="2">
    <source>
        <dbReference type="ARBA" id="ARBA00022490"/>
    </source>
</evidence>
<evidence type="ECO:0000313" key="6">
    <source>
        <dbReference type="Proteomes" id="UP000813824"/>
    </source>
</evidence>
<dbReference type="InterPro" id="IPR024660">
    <property type="entry name" value="UCS_central_dom"/>
</dbReference>
<dbReference type="OrthoDB" id="199930at2759"/>
<organism evidence="5 6">
    <name type="scientific">Cristinia sonorae</name>
    <dbReference type="NCBI Taxonomy" id="1940300"/>
    <lineage>
        <taxon>Eukaryota</taxon>
        <taxon>Fungi</taxon>
        <taxon>Dikarya</taxon>
        <taxon>Basidiomycota</taxon>
        <taxon>Agaricomycotina</taxon>
        <taxon>Agaricomycetes</taxon>
        <taxon>Agaricomycetidae</taxon>
        <taxon>Agaricales</taxon>
        <taxon>Pleurotineae</taxon>
        <taxon>Stephanosporaceae</taxon>
        <taxon>Cristinia</taxon>
    </lineage>
</organism>
<dbReference type="GO" id="GO:0051879">
    <property type="term" value="F:Hsp90 protein binding"/>
    <property type="evidence" value="ECO:0007669"/>
    <property type="project" value="TreeGrafter"/>
</dbReference>
<keyword evidence="6" id="KW-1185">Reference proteome</keyword>
<dbReference type="InterPro" id="IPR016024">
    <property type="entry name" value="ARM-type_fold"/>
</dbReference>
<protein>
    <submittedName>
        <fullName evidence="5">ARM repeat-containing protein</fullName>
    </submittedName>
</protein>
<comment type="subcellular location">
    <subcellularLocation>
        <location evidence="1">Cytoplasm</location>
    </subcellularLocation>
</comment>
<dbReference type="AlphaFoldDB" id="A0A8K0UTR3"/>
<keyword evidence="2" id="KW-0963">Cytoplasm</keyword>
<feature type="region of interest" description="Disordered" evidence="3">
    <location>
        <begin position="637"/>
        <end position="662"/>
    </location>
</feature>
<gene>
    <name evidence="5" type="ORF">BXZ70DRAFT_928419</name>
</gene>
<dbReference type="Gene3D" id="1.25.10.10">
    <property type="entry name" value="Leucine-rich Repeat Variant"/>
    <property type="match status" value="1"/>
</dbReference>
<reference evidence="5" key="1">
    <citation type="journal article" date="2021" name="New Phytol.">
        <title>Evolutionary innovations through gain and loss of genes in the ectomycorrhizal Boletales.</title>
        <authorList>
            <person name="Wu G."/>
            <person name="Miyauchi S."/>
            <person name="Morin E."/>
            <person name="Kuo A."/>
            <person name="Drula E."/>
            <person name="Varga T."/>
            <person name="Kohler A."/>
            <person name="Feng B."/>
            <person name="Cao Y."/>
            <person name="Lipzen A."/>
            <person name="Daum C."/>
            <person name="Hundley H."/>
            <person name="Pangilinan J."/>
            <person name="Johnson J."/>
            <person name="Barry K."/>
            <person name="LaButti K."/>
            <person name="Ng V."/>
            <person name="Ahrendt S."/>
            <person name="Min B."/>
            <person name="Choi I.G."/>
            <person name="Park H."/>
            <person name="Plett J.M."/>
            <person name="Magnuson J."/>
            <person name="Spatafora J.W."/>
            <person name="Nagy L.G."/>
            <person name="Henrissat B."/>
            <person name="Grigoriev I.V."/>
            <person name="Yang Z.L."/>
            <person name="Xu J."/>
            <person name="Martin F.M."/>
        </authorList>
    </citation>
    <scope>NUCLEOTIDE SEQUENCE</scope>
    <source>
        <strain evidence="5">KKN 215</strain>
    </source>
</reference>
<dbReference type="GO" id="GO:0005737">
    <property type="term" value="C:cytoplasm"/>
    <property type="evidence" value="ECO:0007669"/>
    <property type="project" value="UniProtKB-SubCell"/>
</dbReference>